<dbReference type="InterPro" id="IPR010209">
    <property type="entry name" value="Ion_transpt_RnfG/RsxG"/>
</dbReference>
<sequence>MRVLTILVLIALVFASPGNLLAKVFYAKDEAIKAAFPEADGIENKTFILTEDQQKQVETLARTRLDSKLVTMYLGRRGEKLLGYAMIDAHTVRTLPEAVMVVLTPDGRVASTLILAFYEPLDYLPPERWLKQFDQARLTTDLRVGGRIAGITGATLTARAMAESVRKVLALYQVLIAKGER</sequence>
<evidence type="ECO:0008006" key="3">
    <source>
        <dbReference type="Google" id="ProtNLM"/>
    </source>
</evidence>
<dbReference type="PANTHER" id="PTHR36118:SF1">
    <property type="entry name" value="ION-TRANSLOCATING OXIDOREDUCTASE COMPLEX SUBUNIT G"/>
    <property type="match status" value="1"/>
</dbReference>
<accession>A0A564ZGN7</accession>
<dbReference type="GO" id="GO:0005886">
    <property type="term" value="C:plasma membrane"/>
    <property type="evidence" value="ECO:0007669"/>
    <property type="project" value="InterPro"/>
</dbReference>
<reference evidence="1 2" key="1">
    <citation type="submission" date="2019-07" db="EMBL/GenBank/DDBJ databases">
        <authorList>
            <person name="Cremers G."/>
        </authorList>
    </citation>
    <scope>NUCLEOTIDE SEQUENCE [LARGE SCALE GENOMIC DNA]</scope>
</reference>
<evidence type="ECO:0000313" key="2">
    <source>
        <dbReference type="Proteomes" id="UP000334340"/>
    </source>
</evidence>
<dbReference type="Proteomes" id="UP000334340">
    <property type="component" value="Unassembled WGS sequence"/>
</dbReference>
<dbReference type="AlphaFoldDB" id="A0A564ZGN7"/>
<organism evidence="1 2">
    <name type="scientific">Candidatus Methylomirabilis lanthanidiphila</name>
    <dbReference type="NCBI Taxonomy" id="2211376"/>
    <lineage>
        <taxon>Bacteria</taxon>
        <taxon>Candidatus Methylomirabilota</taxon>
        <taxon>Candidatus Methylomirabilia</taxon>
        <taxon>Candidatus Methylomirabilales</taxon>
        <taxon>Candidatus Methylomirabilaceae</taxon>
        <taxon>Candidatus Methylomirabilis</taxon>
    </lineage>
</organism>
<dbReference type="PANTHER" id="PTHR36118">
    <property type="entry name" value="ION-TRANSLOCATING OXIDOREDUCTASE COMPLEX SUBUNIT G"/>
    <property type="match status" value="1"/>
</dbReference>
<dbReference type="GO" id="GO:0009055">
    <property type="term" value="F:electron transfer activity"/>
    <property type="evidence" value="ECO:0007669"/>
    <property type="project" value="InterPro"/>
</dbReference>
<proteinExistence type="predicted"/>
<protein>
    <recommendedName>
        <fullName evidence="3">FMN-binding protein</fullName>
    </recommendedName>
</protein>
<keyword evidence="2" id="KW-1185">Reference proteome</keyword>
<gene>
    <name evidence="1" type="ORF">MELA_00071</name>
</gene>
<dbReference type="EMBL" id="CABIKM010000001">
    <property type="protein sequence ID" value="VUZ83718.1"/>
    <property type="molecule type" value="Genomic_DNA"/>
</dbReference>
<evidence type="ECO:0000313" key="1">
    <source>
        <dbReference type="EMBL" id="VUZ83718.1"/>
    </source>
</evidence>
<dbReference type="GO" id="GO:0022900">
    <property type="term" value="P:electron transport chain"/>
    <property type="evidence" value="ECO:0007669"/>
    <property type="project" value="InterPro"/>
</dbReference>
<name>A0A564ZGN7_9BACT</name>